<feature type="signal peptide" evidence="2">
    <location>
        <begin position="1"/>
        <end position="24"/>
    </location>
</feature>
<dbReference type="PANTHER" id="PTHR31044">
    <property type="entry name" value="BETA-1,3 GLUCANASE"/>
    <property type="match status" value="1"/>
</dbReference>
<proteinExistence type="predicted"/>
<dbReference type="SMART" id="SM00768">
    <property type="entry name" value="X8"/>
    <property type="match status" value="1"/>
</dbReference>
<dbReference type="InterPro" id="IPR044788">
    <property type="entry name" value="X8_dom_prot"/>
</dbReference>
<dbReference type="Proteomes" id="UP000585474">
    <property type="component" value="Unassembled WGS sequence"/>
</dbReference>
<feature type="domain" description="X8" evidence="3">
    <location>
        <begin position="103"/>
        <end position="189"/>
    </location>
</feature>
<dbReference type="GO" id="GO:0009506">
    <property type="term" value="C:plasmodesma"/>
    <property type="evidence" value="ECO:0007669"/>
    <property type="project" value="UniProtKB-ARBA"/>
</dbReference>
<dbReference type="Gene3D" id="1.20.58.1040">
    <property type="match status" value="1"/>
</dbReference>
<dbReference type="EMBL" id="BJWL01000022">
    <property type="protein sequence ID" value="GFZ11556.1"/>
    <property type="molecule type" value="Genomic_DNA"/>
</dbReference>
<evidence type="ECO:0000313" key="4">
    <source>
        <dbReference type="EMBL" id="GFZ11556.1"/>
    </source>
</evidence>
<dbReference type="AlphaFoldDB" id="A0A7J0GL65"/>
<feature type="chain" id="PRO_5029614278" description="X8 domain-containing protein" evidence="2">
    <location>
        <begin position="25"/>
        <end position="191"/>
    </location>
</feature>
<comment type="caution">
    <text evidence="4">The sequence shown here is derived from an EMBL/GenBank/DDBJ whole genome shotgun (WGS) entry which is preliminary data.</text>
</comment>
<gene>
    <name evidence="4" type="ORF">Acr_22g0009540</name>
</gene>
<evidence type="ECO:0000256" key="1">
    <source>
        <dbReference type="ARBA" id="ARBA00022729"/>
    </source>
</evidence>
<dbReference type="InterPro" id="IPR012946">
    <property type="entry name" value="X8"/>
</dbReference>
<sequence>MAIAKQRLAFVALSLSLFLCFSGCTDEFSSYIAFIVACSIAESLVVGHEGRKVGQRVFEDAKNMLTKPQIQNHERNEVAVNNKKGDPLPLEKAASTSVPNQKQWCIVMPSASAAQLDNNIQFCCNVPKVDCKAIQPGGMCYNYGTNKASDASVVMNLYFQVAGKKYPSCYFNSSGLIVTRDPSVGDCKFQA</sequence>
<evidence type="ECO:0000259" key="3">
    <source>
        <dbReference type="SMART" id="SM00768"/>
    </source>
</evidence>
<protein>
    <recommendedName>
        <fullName evidence="3">X8 domain-containing protein</fullName>
    </recommendedName>
</protein>
<reference evidence="4 5" key="1">
    <citation type="submission" date="2019-07" db="EMBL/GenBank/DDBJ databases">
        <title>De Novo Assembly of kiwifruit Actinidia rufa.</title>
        <authorList>
            <person name="Sugita-Konishi S."/>
            <person name="Sato K."/>
            <person name="Mori E."/>
            <person name="Abe Y."/>
            <person name="Kisaki G."/>
            <person name="Hamano K."/>
            <person name="Suezawa K."/>
            <person name="Otani M."/>
            <person name="Fukuda T."/>
            <person name="Manabe T."/>
            <person name="Gomi K."/>
            <person name="Tabuchi M."/>
            <person name="Akimitsu K."/>
            <person name="Kataoka I."/>
        </authorList>
    </citation>
    <scope>NUCLEOTIDE SEQUENCE [LARGE SCALE GENOMIC DNA]</scope>
    <source>
        <strain evidence="5">cv. Fuchu</strain>
    </source>
</reference>
<accession>A0A7J0GL65</accession>
<organism evidence="4 5">
    <name type="scientific">Actinidia rufa</name>
    <dbReference type="NCBI Taxonomy" id="165716"/>
    <lineage>
        <taxon>Eukaryota</taxon>
        <taxon>Viridiplantae</taxon>
        <taxon>Streptophyta</taxon>
        <taxon>Embryophyta</taxon>
        <taxon>Tracheophyta</taxon>
        <taxon>Spermatophyta</taxon>
        <taxon>Magnoliopsida</taxon>
        <taxon>eudicotyledons</taxon>
        <taxon>Gunneridae</taxon>
        <taxon>Pentapetalae</taxon>
        <taxon>asterids</taxon>
        <taxon>Ericales</taxon>
        <taxon>Actinidiaceae</taxon>
        <taxon>Actinidia</taxon>
    </lineage>
</organism>
<dbReference type="PANTHER" id="PTHR31044:SF57">
    <property type="entry name" value="CARBOHYDRATE-BINDING X8 DOMAIN SUPERFAMILY PROTEIN"/>
    <property type="match status" value="1"/>
</dbReference>
<dbReference type="Pfam" id="PF07983">
    <property type="entry name" value="X8"/>
    <property type="match status" value="1"/>
</dbReference>
<evidence type="ECO:0000313" key="5">
    <source>
        <dbReference type="Proteomes" id="UP000585474"/>
    </source>
</evidence>
<keyword evidence="5" id="KW-1185">Reference proteome</keyword>
<evidence type="ECO:0000256" key="2">
    <source>
        <dbReference type="SAM" id="SignalP"/>
    </source>
</evidence>
<dbReference type="OrthoDB" id="1928574at2759"/>
<keyword evidence="1 2" id="KW-0732">Signal</keyword>
<name>A0A7J0GL65_9ERIC</name>